<evidence type="ECO:0000256" key="1">
    <source>
        <dbReference type="SAM" id="MobiDB-lite"/>
    </source>
</evidence>
<dbReference type="OrthoDB" id="4427385at2"/>
<dbReference type="Proteomes" id="UP000186292">
    <property type="component" value="Unassembled WGS sequence"/>
</dbReference>
<dbReference type="STRING" id="1161099.SAMN05444817_10575"/>
<name>A0A1N7JAM1_9CORY</name>
<reference evidence="3" key="1">
    <citation type="submission" date="2017-01" db="EMBL/GenBank/DDBJ databases">
        <authorList>
            <person name="Varghese N."/>
            <person name="Submissions S."/>
        </authorList>
    </citation>
    <scope>NUCLEOTIDE SEQUENCE [LARGE SCALE GENOMIC DNA]</scope>
    <source>
        <strain evidence="3">DSM 44531</strain>
    </source>
</reference>
<proteinExistence type="predicted"/>
<evidence type="ECO:0000313" key="2">
    <source>
        <dbReference type="EMBL" id="SIS46399.1"/>
    </source>
</evidence>
<feature type="compositionally biased region" description="Acidic residues" evidence="1">
    <location>
        <begin position="391"/>
        <end position="421"/>
    </location>
</feature>
<accession>A0A1N7JAM1</accession>
<evidence type="ECO:0000313" key="3">
    <source>
        <dbReference type="Proteomes" id="UP000186292"/>
    </source>
</evidence>
<keyword evidence="3" id="KW-1185">Reference proteome</keyword>
<feature type="region of interest" description="Disordered" evidence="1">
    <location>
        <begin position="212"/>
        <end position="301"/>
    </location>
</feature>
<feature type="region of interest" description="Disordered" evidence="1">
    <location>
        <begin position="390"/>
        <end position="521"/>
    </location>
</feature>
<gene>
    <name evidence="2" type="ORF">SAMN05444817_10575</name>
</gene>
<organism evidence="2 3">
    <name type="scientific">Corynebacterium appendicis CIP 107643</name>
    <dbReference type="NCBI Taxonomy" id="1161099"/>
    <lineage>
        <taxon>Bacteria</taxon>
        <taxon>Bacillati</taxon>
        <taxon>Actinomycetota</taxon>
        <taxon>Actinomycetes</taxon>
        <taxon>Mycobacteriales</taxon>
        <taxon>Corynebacteriaceae</taxon>
        <taxon>Corynebacterium</taxon>
    </lineage>
</organism>
<feature type="compositionally biased region" description="Polar residues" evidence="1">
    <location>
        <begin position="484"/>
        <end position="494"/>
    </location>
</feature>
<feature type="compositionally biased region" description="Low complexity" evidence="1">
    <location>
        <begin position="241"/>
        <end position="251"/>
    </location>
</feature>
<dbReference type="AlphaFoldDB" id="A0A1N7JAM1"/>
<feature type="compositionally biased region" description="Pro residues" evidence="1">
    <location>
        <begin position="252"/>
        <end position="267"/>
    </location>
</feature>
<sequence>MSNTKLKEGLGEIAREVAVLPGIMLADVALVGEKTLSIAAKIDKTNGLDFSAVSQEIGQLNPKTTLAPSAAPVPESPAGLVGALAAVPMLTELTAEMEDWLASVGVADHENNLDGEQGTHSDALDDLHSQSCDCADSIEEIDASADCGMQTTIDVILDLIAAFKNCPLVDVGSTVLAPILEGLLCIEGTVDDRNNSIGDCYDGLRQLCDDAGQTTPPAPKHYSPPVAECPPPAAPAPAPEACPTTPEQTAPTPTPAPPAPAPQPVAPQPVAECPPERAPAPPPAPETVPKPAAPAPSHTTVPASAGLGAGVNINVTIDANIDLGLNGAVAEAPAAPTLPAQCPDPVIPAPPAVPPVGPAGECVVNQIVAGLEAFGQSVAECLEQIECPVEPADDCPEPEPEPEPEPTPEPECPEETPEPEPEPAPKPEPEPEPEPVSQPECEEGTIKPPAELAEVKEPPPPKKGLVEPAIAVSGEDGAQAEQPVEQQPTEQSADTAAEQPPNDAQPEDQGEQHRARKTGGW</sequence>
<protein>
    <submittedName>
        <fullName evidence="2">Uncharacterized protein</fullName>
    </submittedName>
</protein>
<dbReference type="EMBL" id="FTOF01000005">
    <property type="protein sequence ID" value="SIS46399.1"/>
    <property type="molecule type" value="Genomic_DNA"/>
</dbReference>
<dbReference type="PRINTS" id="PR01217">
    <property type="entry name" value="PRICHEXTENSN"/>
</dbReference>
<feature type="compositionally biased region" description="Pro residues" evidence="1">
    <location>
        <begin position="227"/>
        <end position="240"/>
    </location>
</feature>
<feature type="compositionally biased region" description="Pro residues" evidence="1">
    <location>
        <begin position="276"/>
        <end position="294"/>
    </location>
</feature>
<dbReference type="RefSeq" id="WP_076599160.1">
    <property type="nucleotide sequence ID" value="NZ_CP046976.1"/>
</dbReference>